<dbReference type="AlphaFoldDB" id="A0AAV5M940"/>
<dbReference type="Gene3D" id="1.25.40.20">
    <property type="entry name" value="Ankyrin repeat-containing domain"/>
    <property type="match status" value="2"/>
</dbReference>
<dbReference type="EMBL" id="BPVZ01000200">
    <property type="protein sequence ID" value="GKV45962.1"/>
    <property type="molecule type" value="Genomic_DNA"/>
</dbReference>
<keyword evidence="5" id="KW-1185">Reference proteome</keyword>
<evidence type="ECO:0000256" key="2">
    <source>
        <dbReference type="SAM" id="Phobius"/>
    </source>
</evidence>
<evidence type="ECO:0000313" key="4">
    <source>
        <dbReference type="EMBL" id="GKV45962.1"/>
    </source>
</evidence>
<dbReference type="SUPFAM" id="SSF48403">
    <property type="entry name" value="Ankyrin repeat"/>
    <property type="match status" value="1"/>
</dbReference>
<dbReference type="SMART" id="SM00248">
    <property type="entry name" value="ANK"/>
    <property type="match status" value="4"/>
</dbReference>
<dbReference type="Pfam" id="PF13962">
    <property type="entry name" value="PGG"/>
    <property type="match status" value="1"/>
</dbReference>
<feature type="transmembrane region" description="Helical" evidence="2">
    <location>
        <begin position="295"/>
        <end position="314"/>
    </location>
</feature>
<keyword evidence="2" id="KW-0472">Membrane</keyword>
<dbReference type="InterPro" id="IPR036770">
    <property type="entry name" value="Ankyrin_rpt-contain_sf"/>
</dbReference>
<dbReference type="Proteomes" id="UP001054252">
    <property type="component" value="Unassembled WGS sequence"/>
</dbReference>
<evidence type="ECO:0000256" key="1">
    <source>
        <dbReference type="PROSITE-ProRule" id="PRU00023"/>
    </source>
</evidence>
<dbReference type="PANTHER" id="PTHR24128:SF61">
    <property type="entry name" value="ANKYRIN REPEAT-CONTAINING PROTEIN BDA1-LIKE"/>
    <property type="match status" value="1"/>
</dbReference>
<dbReference type="Pfam" id="PF12796">
    <property type="entry name" value="Ank_2"/>
    <property type="match status" value="1"/>
</dbReference>
<keyword evidence="2" id="KW-0812">Transmembrane</keyword>
<organism evidence="4 5">
    <name type="scientific">Rubroshorea leprosula</name>
    <dbReference type="NCBI Taxonomy" id="152421"/>
    <lineage>
        <taxon>Eukaryota</taxon>
        <taxon>Viridiplantae</taxon>
        <taxon>Streptophyta</taxon>
        <taxon>Embryophyta</taxon>
        <taxon>Tracheophyta</taxon>
        <taxon>Spermatophyta</taxon>
        <taxon>Magnoliopsida</taxon>
        <taxon>eudicotyledons</taxon>
        <taxon>Gunneridae</taxon>
        <taxon>Pentapetalae</taxon>
        <taxon>rosids</taxon>
        <taxon>malvids</taxon>
        <taxon>Malvales</taxon>
        <taxon>Dipterocarpaceae</taxon>
        <taxon>Rubroshorea</taxon>
    </lineage>
</organism>
<feature type="domain" description="PGG" evidence="3">
    <location>
        <begin position="205"/>
        <end position="287"/>
    </location>
</feature>
<protein>
    <recommendedName>
        <fullName evidence="3">PGG domain-containing protein</fullName>
    </recommendedName>
</protein>
<comment type="caution">
    <text evidence="4">The sequence shown here is derived from an EMBL/GenBank/DDBJ whole genome shotgun (WGS) entry which is preliminary data.</text>
</comment>
<keyword evidence="2" id="KW-1133">Transmembrane helix</keyword>
<dbReference type="PANTHER" id="PTHR24128">
    <property type="entry name" value="HOMEOBOX PROTEIN WARIAI"/>
    <property type="match status" value="1"/>
</dbReference>
<accession>A0AAV5M940</accession>
<gene>
    <name evidence="4" type="ORF">SLEP1_g52986</name>
</gene>
<dbReference type="PROSITE" id="PS50297">
    <property type="entry name" value="ANK_REP_REGION"/>
    <property type="match status" value="2"/>
</dbReference>
<feature type="transmembrane region" description="Helical" evidence="2">
    <location>
        <begin position="265"/>
        <end position="283"/>
    </location>
</feature>
<dbReference type="InterPro" id="IPR026961">
    <property type="entry name" value="PGG_dom"/>
</dbReference>
<feature type="transmembrane region" description="Helical" evidence="2">
    <location>
        <begin position="320"/>
        <end position="345"/>
    </location>
</feature>
<feature type="repeat" description="ANK" evidence="1">
    <location>
        <begin position="70"/>
        <end position="93"/>
    </location>
</feature>
<name>A0AAV5M940_9ROSI</name>
<dbReference type="InterPro" id="IPR002110">
    <property type="entry name" value="Ankyrin_rpt"/>
</dbReference>
<sequence length="367" mass="40793">MDERLLEAAIVGDVVALDDLLKEDPLVLWRVSLSSRAETPLHVASLAGHVDFVRKIMEVVPSFAQELNKDGFAPIHLATAAGHLEVVKELLNKANSYLCLLNSDLCLLKDKAGRTALHLAAIKGRVDIIDDLLSHCSHKKAMEQVTLLGETVLHLAVKNSQFKAFKVLFEASERLVGHDRRVNAKDNEGKTVLEIAIATNQLQDKDLLPVMATMIAAATFQAGLNPPSTIWENGVHLDNKCIITTLNYRHAGDLLGLKSCPASRFYGFMLCNTLAFAASIVLIPFRQDTRMAPPLTMISLFFLLFTYLTFLGTISPNVSLFGFIYVVMALSIFLLFLYVPFKFSLIHLFRKRSRRTNLQEDASSGRR</sequence>
<evidence type="ECO:0000259" key="3">
    <source>
        <dbReference type="Pfam" id="PF13962"/>
    </source>
</evidence>
<dbReference type="PROSITE" id="PS50088">
    <property type="entry name" value="ANK_REPEAT"/>
    <property type="match status" value="2"/>
</dbReference>
<feature type="repeat" description="ANK" evidence="1">
    <location>
        <begin position="112"/>
        <end position="144"/>
    </location>
</feature>
<evidence type="ECO:0000313" key="5">
    <source>
        <dbReference type="Proteomes" id="UP001054252"/>
    </source>
</evidence>
<reference evidence="4 5" key="1">
    <citation type="journal article" date="2021" name="Commun. Biol.">
        <title>The genome of Shorea leprosula (Dipterocarpaceae) highlights the ecological relevance of drought in aseasonal tropical rainforests.</title>
        <authorList>
            <person name="Ng K.K.S."/>
            <person name="Kobayashi M.J."/>
            <person name="Fawcett J.A."/>
            <person name="Hatakeyama M."/>
            <person name="Paape T."/>
            <person name="Ng C.H."/>
            <person name="Ang C.C."/>
            <person name="Tnah L.H."/>
            <person name="Lee C.T."/>
            <person name="Nishiyama T."/>
            <person name="Sese J."/>
            <person name="O'Brien M.J."/>
            <person name="Copetti D."/>
            <person name="Mohd Noor M.I."/>
            <person name="Ong R.C."/>
            <person name="Putra M."/>
            <person name="Sireger I.Z."/>
            <person name="Indrioko S."/>
            <person name="Kosugi Y."/>
            <person name="Izuno A."/>
            <person name="Isagi Y."/>
            <person name="Lee S.L."/>
            <person name="Shimizu K.K."/>
        </authorList>
    </citation>
    <scope>NUCLEOTIDE SEQUENCE [LARGE SCALE GENOMIC DNA]</scope>
    <source>
        <strain evidence="4">214</strain>
    </source>
</reference>
<keyword evidence="1" id="KW-0040">ANK repeat</keyword>
<proteinExistence type="predicted"/>